<organism evidence="10 11">
    <name type="scientific">Cryptococcus decagattii</name>
    <dbReference type="NCBI Taxonomy" id="1859122"/>
    <lineage>
        <taxon>Eukaryota</taxon>
        <taxon>Fungi</taxon>
        <taxon>Dikarya</taxon>
        <taxon>Basidiomycota</taxon>
        <taxon>Agaricomycotina</taxon>
        <taxon>Tremellomycetes</taxon>
        <taxon>Tremellales</taxon>
        <taxon>Cryptococcaceae</taxon>
        <taxon>Cryptococcus</taxon>
        <taxon>Cryptococcus gattii species complex</taxon>
    </lineage>
</organism>
<dbReference type="GeneID" id="89992455"/>
<feature type="region of interest" description="Disordered" evidence="8">
    <location>
        <begin position="694"/>
        <end position="734"/>
    </location>
</feature>
<dbReference type="InterPro" id="IPR001214">
    <property type="entry name" value="SET_dom"/>
</dbReference>
<dbReference type="Pfam" id="PF08914">
    <property type="entry name" value="Myb_Rap1"/>
    <property type="match status" value="1"/>
</dbReference>
<keyword evidence="11" id="KW-1185">Reference proteome</keyword>
<evidence type="ECO:0000256" key="4">
    <source>
        <dbReference type="ARBA" id="ARBA00022679"/>
    </source>
</evidence>
<evidence type="ECO:0000256" key="8">
    <source>
        <dbReference type="SAM" id="MobiDB-lite"/>
    </source>
</evidence>
<keyword evidence="2" id="KW-0158">Chromosome</keyword>
<evidence type="ECO:0000313" key="11">
    <source>
        <dbReference type="Proteomes" id="UP001432216"/>
    </source>
</evidence>
<dbReference type="EMBL" id="CP143815">
    <property type="protein sequence ID" value="WVO24321.1"/>
    <property type="molecule type" value="Genomic_DNA"/>
</dbReference>
<dbReference type="PANTHER" id="PTHR46223:SF3">
    <property type="entry name" value="HISTONE-LYSINE N-METHYLTRANSFERASE SET-23"/>
    <property type="match status" value="1"/>
</dbReference>
<keyword evidence="6" id="KW-0479">Metal-binding</keyword>
<evidence type="ECO:0000256" key="7">
    <source>
        <dbReference type="ARBA" id="ARBA00022833"/>
    </source>
</evidence>
<evidence type="ECO:0000313" key="10">
    <source>
        <dbReference type="EMBL" id="WVO24321.1"/>
    </source>
</evidence>
<dbReference type="InterPro" id="IPR050973">
    <property type="entry name" value="H3K9_Histone-Lys_N-MTase"/>
</dbReference>
<dbReference type="PROSITE" id="PS50280">
    <property type="entry name" value="SET"/>
    <property type="match status" value="1"/>
</dbReference>
<feature type="compositionally biased region" description="Polar residues" evidence="8">
    <location>
        <begin position="1072"/>
        <end position="1083"/>
    </location>
</feature>
<feature type="region of interest" description="Disordered" evidence="8">
    <location>
        <begin position="798"/>
        <end position="857"/>
    </location>
</feature>
<evidence type="ECO:0000256" key="6">
    <source>
        <dbReference type="ARBA" id="ARBA00022723"/>
    </source>
</evidence>
<protein>
    <recommendedName>
        <fullName evidence="9">SET domain-containing protein</fullName>
    </recommendedName>
</protein>
<dbReference type="Gene3D" id="2.170.270.10">
    <property type="entry name" value="SET domain"/>
    <property type="match status" value="1"/>
</dbReference>
<feature type="region of interest" description="Disordered" evidence="8">
    <location>
        <begin position="532"/>
        <end position="602"/>
    </location>
</feature>
<keyword evidence="7" id="KW-0862">Zinc</keyword>
<accession>A0ABZ2B3Q5</accession>
<evidence type="ECO:0000256" key="3">
    <source>
        <dbReference type="ARBA" id="ARBA00022603"/>
    </source>
</evidence>
<evidence type="ECO:0000256" key="2">
    <source>
        <dbReference type="ARBA" id="ARBA00022454"/>
    </source>
</evidence>
<keyword evidence="5" id="KW-0949">S-adenosyl-L-methionine</keyword>
<dbReference type="InterPro" id="IPR015010">
    <property type="entry name" value="TERF2IP_Myb"/>
</dbReference>
<name>A0ABZ2B3Q5_9TREE</name>
<feature type="compositionally biased region" description="Polar residues" evidence="8">
    <location>
        <begin position="809"/>
        <end position="823"/>
    </location>
</feature>
<dbReference type="RefSeq" id="XP_064723560.1">
    <property type="nucleotide sequence ID" value="XM_064867488.1"/>
</dbReference>
<dbReference type="PANTHER" id="PTHR46223">
    <property type="entry name" value="HISTONE-LYSINE N-METHYLTRANSFERASE SUV39H"/>
    <property type="match status" value="1"/>
</dbReference>
<dbReference type="Proteomes" id="UP001432216">
    <property type="component" value="Chromosome 10"/>
</dbReference>
<keyword evidence="4" id="KW-0808">Transferase</keyword>
<reference evidence="10 11" key="1">
    <citation type="submission" date="2024-01" db="EMBL/GenBank/DDBJ databases">
        <title>Comparative genomics of Cryptococcus and Kwoniella reveals pathogenesis evolution and contrasting modes of karyotype evolution via chromosome fusion or intercentromeric recombination.</title>
        <authorList>
            <person name="Coelho M.A."/>
            <person name="David-Palma M."/>
            <person name="Shea T."/>
            <person name="Bowers K."/>
            <person name="McGinley-Smith S."/>
            <person name="Mohammad A.W."/>
            <person name="Gnirke A."/>
            <person name="Yurkov A.M."/>
            <person name="Nowrousian M."/>
            <person name="Sun S."/>
            <person name="Cuomo C.A."/>
            <person name="Heitman J."/>
        </authorList>
    </citation>
    <scope>NUCLEOTIDE SEQUENCE [LARGE SCALE GENOMIC DNA]</scope>
    <source>
        <strain evidence="10 11">7685027</strain>
    </source>
</reference>
<gene>
    <name evidence="10" type="ORF">IAS62_005685</name>
</gene>
<feature type="region of interest" description="Disordered" evidence="8">
    <location>
        <begin position="1062"/>
        <end position="1127"/>
    </location>
</feature>
<evidence type="ECO:0000259" key="9">
    <source>
        <dbReference type="PROSITE" id="PS50280"/>
    </source>
</evidence>
<feature type="region of interest" description="Disordered" evidence="8">
    <location>
        <begin position="43"/>
        <end position="63"/>
    </location>
</feature>
<comment type="subcellular location">
    <subcellularLocation>
        <location evidence="1">Chromosome</location>
    </subcellularLocation>
</comment>
<feature type="compositionally biased region" description="Polar residues" evidence="8">
    <location>
        <begin position="1113"/>
        <end position="1123"/>
    </location>
</feature>
<feature type="domain" description="SET" evidence="9">
    <location>
        <begin position="148"/>
        <end position="285"/>
    </location>
</feature>
<dbReference type="InterPro" id="IPR046341">
    <property type="entry name" value="SET_dom_sf"/>
</dbReference>
<dbReference type="SMART" id="SM00317">
    <property type="entry name" value="SET"/>
    <property type="match status" value="1"/>
</dbReference>
<feature type="region of interest" description="Disordered" evidence="8">
    <location>
        <begin position="1143"/>
        <end position="1183"/>
    </location>
</feature>
<dbReference type="Pfam" id="PF00856">
    <property type="entry name" value="SET"/>
    <property type="match status" value="1"/>
</dbReference>
<feature type="compositionally biased region" description="Basic and acidic residues" evidence="8">
    <location>
        <begin position="799"/>
        <end position="808"/>
    </location>
</feature>
<keyword evidence="3" id="KW-0489">Methyltransferase</keyword>
<dbReference type="CDD" id="cd11655">
    <property type="entry name" value="rap1_myb-like"/>
    <property type="match status" value="1"/>
</dbReference>
<sequence>MGTEPLPIPISHLSTPIHHFTYITDSQLGHGTPLSLTHPLLPDSAYHKQPSSSPISSTKSDDSSEAEDVWTCTCASQHESEKEPSLCTAKCGDLCDCVAQFGNFYSSTEPQILNLDALPYNWPLVECSPSCLCGSSCSNRVTQQGVRTPLTICPTPPKGYGLFYTPSTPQSLPRGTFISLYAGEYILPSEIRSRWSSPFTTDSASEKKRYGEGQGNYILSLRLPDQTIHIDPRWKGNVGRFLNHSCGANCVVHYVKWGGGQGWPRAAIFTNKNIHPEEELTFDYANASGDPQRALELIQETTEEDTKGRTRCLCRAEQCRVDSSCNTSLTMSEAQEPLLGHIIYLAPKQFEKCVVPYITRKIENMGGSVGSKPNEATIILINPSHPKSKDGSIKPLKDQLVRPYHWLTYCAIRLSFVKLEDMKYQEPLFTHPSQKQGWRPLRTYVSRNLNPLHGEDRATAKLNCMVQLELGGALVVDKRCDADLIILDYNSEFAKMAVKEKKRLKRFEQKLRDRSWMEDCWRTRKLLWEEENTEKEQEILEKEKSPKSGKKRDEEKHEDIRVDGPNGAGEKGKREASEDSFADERENDGMKGKVGRPVGKPRIDYTPEDDDFLCRYLAAYYPGGSWASRKTYQMLMHSGFDTASRHSYQSWHERFKKNSSSFSARVERYIKLGIVRDTLKTGKELENSRRLHQENVAADNQDGAPASPLKSSKRKLVSEDDLDDGNADDDASVKSMRTVKKAKFSIDSPAVAPSAVKDKGKARAPTPSQSPPIRFTNGSPQQYQPEIARSFTEYTNLDLRGEPSDTRHSLSPRNPQSMSQSEQRSLELPQSHAQRKSGSQDSGRTPDHGSADDAAPAKVHEDHPVFIEAQAQKSLDEGRQWLWQKKKQFEKEEAEKADMAMDAEEVNDLLITALTEDEEEPKRDKIAGEVDRQDMLGATVEMMGVDGEKSERKKIAKRSEVRVEISVSPHLIVGKQAEGPHQTIPRTVNPSTGIQPATELIRQKTTNESPAEILAQDHPQNDEAVHPSQLVREKESSSVDTALAQAQSTLLKTIPSLVPAATGSDADHHNLHTSSTSFHTPQSSRHRLGRSRPSLLREQILASSTKRRRTQDRLSLSTSSVAGTGTFLRSPGQVVEYDTVYADNAIPPRPPRLSRNLSSPVTPGAQAENGRAERSLAPPPKPLTWEERSAKVAVGANLAAQMRRQYREKIIELSNKYRLTVSEVVTRISKLKAGRTKGEHYWDDVEKGFDQALGRKFK</sequence>
<feature type="region of interest" description="Disordered" evidence="8">
    <location>
        <begin position="748"/>
        <end position="782"/>
    </location>
</feature>
<evidence type="ECO:0000256" key="5">
    <source>
        <dbReference type="ARBA" id="ARBA00022691"/>
    </source>
</evidence>
<feature type="compositionally biased region" description="Basic and acidic residues" evidence="8">
    <location>
        <begin position="570"/>
        <end position="591"/>
    </location>
</feature>
<evidence type="ECO:0000256" key="1">
    <source>
        <dbReference type="ARBA" id="ARBA00004286"/>
    </source>
</evidence>
<feature type="compositionally biased region" description="Basic and acidic residues" evidence="8">
    <location>
        <begin position="532"/>
        <end position="562"/>
    </location>
</feature>
<proteinExistence type="predicted"/>
<dbReference type="Gene3D" id="1.10.10.60">
    <property type="entry name" value="Homeodomain-like"/>
    <property type="match status" value="1"/>
</dbReference>
<feature type="compositionally biased region" description="Acidic residues" evidence="8">
    <location>
        <begin position="719"/>
        <end position="730"/>
    </location>
</feature>
<dbReference type="SUPFAM" id="SSF82199">
    <property type="entry name" value="SET domain"/>
    <property type="match status" value="1"/>
</dbReference>